<keyword evidence="2" id="KW-1185">Reference proteome</keyword>
<organism evidence="1 2">
    <name type="scientific">Pseudoalteromonas peptidolytica F12-50-A1</name>
    <dbReference type="NCBI Taxonomy" id="1315280"/>
    <lineage>
        <taxon>Bacteria</taxon>
        <taxon>Pseudomonadati</taxon>
        <taxon>Pseudomonadota</taxon>
        <taxon>Gammaproteobacteria</taxon>
        <taxon>Alteromonadales</taxon>
        <taxon>Pseudoalteromonadaceae</taxon>
        <taxon>Pseudoalteromonas</taxon>
    </lineage>
</organism>
<proteinExistence type="predicted"/>
<gene>
    <name evidence="1" type="ORF">PPEP_a3542</name>
</gene>
<evidence type="ECO:0008006" key="3">
    <source>
        <dbReference type="Google" id="ProtNLM"/>
    </source>
</evidence>
<dbReference type="Proteomes" id="UP000660708">
    <property type="component" value="Unassembled WGS sequence"/>
</dbReference>
<dbReference type="Gene3D" id="3.90.1200.10">
    <property type="match status" value="1"/>
</dbReference>
<name>A0A8I0MTI4_9GAMM</name>
<dbReference type="EMBL" id="AQHF01000019">
    <property type="protein sequence ID" value="MBE0345173.1"/>
    <property type="molecule type" value="Genomic_DNA"/>
</dbReference>
<dbReference type="Pfam" id="PF01633">
    <property type="entry name" value="Choline_kinase"/>
    <property type="match status" value="1"/>
</dbReference>
<dbReference type="InterPro" id="IPR052077">
    <property type="entry name" value="CcrZ_PhaseVar_Mediator"/>
</dbReference>
<dbReference type="InterPro" id="IPR011009">
    <property type="entry name" value="Kinase-like_dom_sf"/>
</dbReference>
<accession>A0A8I0MTI4</accession>
<protein>
    <recommendedName>
        <fullName evidence="3">Aminoglycoside phosphotransferase domain-containing protein</fullName>
    </recommendedName>
</protein>
<evidence type="ECO:0000313" key="1">
    <source>
        <dbReference type="EMBL" id="MBE0345173.1"/>
    </source>
</evidence>
<comment type="caution">
    <text evidence="1">The sequence shown here is derived from an EMBL/GenBank/DDBJ whole genome shotgun (WGS) entry which is preliminary data.</text>
</comment>
<dbReference type="PANTHER" id="PTHR40086:SF1">
    <property type="entry name" value="CELL CYCLE REGULATOR CCRZ"/>
    <property type="match status" value="1"/>
</dbReference>
<dbReference type="AlphaFoldDB" id="A0A8I0MTI4"/>
<dbReference type="PANTHER" id="PTHR40086">
    <property type="entry name" value="PHOSPHOTRANSFERASE YTMP-RELATED"/>
    <property type="match status" value="1"/>
</dbReference>
<evidence type="ECO:0000313" key="2">
    <source>
        <dbReference type="Proteomes" id="UP000660708"/>
    </source>
</evidence>
<sequence length="262" mass="29624">MRHSELEAIKASVNAIFGVAVNDIRKLTKGVSNNNYLITSDGQQFVIKCYSHDIPVAALAAQNKLACVEVTSTALQYDMDTRMAIFSYIPEGKYNRVLDDEALLKPLLQVHRLELAVYETLDLVGYMRAIELESSAIVNVQWLLSQLAGLPSDVAFCHNDLVTSNIICSPEGVRLIDFEYACHNDIFFDLAALVCSFQRDVASAYRLVDTYFLLNHKCTPSYADVKLKVYCQIYLLLSIHWYEQKGVVDEANKLREILTLWI</sequence>
<dbReference type="SUPFAM" id="SSF56112">
    <property type="entry name" value="Protein kinase-like (PK-like)"/>
    <property type="match status" value="1"/>
</dbReference>
<reference evidence="1 2" key="1">
    <citation type="submission" date="2015-06" db="EMBL/GenBank/DDBJ databases">
        <title>Genome sequence of Pseudoalteromonas peptidolytica.</title>
        <authorList>
            <person name="Xie B.-B."/>
            <person name="Rong J.-C."/>
            <person name="Qin Q.-L."/>
            <person name="Zhang Y.-Z."/>
        </authorList>
    </citation>
    <scope>NUCLEOTIDE SEQUENCE [LARGE SCALE GENOMIC DNA]</scope>
    <source>
        <strain evidence="1 2">F12-50-A1</strain>
    </source>
</reference>